<name>A0A1W1B9D0_9ZZZZ</name>
<reference evidence="2" key="1">
    <citation type="submission" date="2016-10" db="EMBL/GenBank/DDBJ databases">
        <authorList>
            <person name="de Groot N.N."/>
        </authorList>
    </citation>
    <scope>NUCLEOTIDE SEQUENCE</scope>
</reference>
<dbReference type="Gene3D" id="1.20.120.160">
    <property type="entry name" value="HPT domain"/>
    <property type="match status" value="1"/>
</dbReference>
<dbReference type="AlphaFoldDB" id="A0A1W1B9D0"/>
<protein>
    <submittedName>
        <fullName evidence="2">Antigen 332, putative</fullName>
    </submittedName>
</protein>
<dbReference type="InterPro" id="IPR008207">
    <property type="entry name" value="Sig_transdc_His_kin_Hpt_dom"/>
</dbReference>
<dbReference type="SUPFAM" id="SSF47226">
    <property type="entry name" value="Histidine-containing phosphotransfer domain, HPT domain"/>
    <property type="match status" value="1"/>
</dbReference>
<evidence type="ECO:0000259" key="1">
    <source>
        <dbReference type="PROSITE" id="PS50894"/>
    </source>
</evidence>
<feature type="domain" description="HPt" evidence="1">
    <location>
        <begin position="394"/>
        <end position="486"/>
    </location>
</feature>
<evidence type="ECO:0000313" key="2">
    <source>
        <dbReference type="EMBL" id="SFV50116.1"/>
    </source>
</evidence>
<organism evidence="2">
    <name type="scientific">hydrothermal vent metagenome</name>
    <dbReference type="NCBI Taxonomy" id="652676"/>
    <lineage>
        <taxon>unclassified sequences</taxon>
        <taxon>metagenomes</taxon>
        <taxon>ecological metagenomes</taxon>
    </lineage>
</organism>
<gene>
    <name evidence="2" type="ORF">MNB_SV-8-407</name>
</gene>
<sequence>MYYITNHNHQIIAADSSLLGLLHIKTIDELYTKIALGDITFTSPLENKVTITTSQGEESYATQISTLSSILGDMTLVQLEISEEVAVSPEKDFTEDLLIIGSNEINDIPVSNTALEEVIEKNEKIDESLPEEDLLSLKEEITTPEADTVTHDDLSILDDEPISFNDTVTETEEEISLLDDTPMDLQETETSREDHEEILPKETESNDELFDLILPNAPEETIDEISLQETDEQKADLQEENHTPILINIEHISKEIGISTEDYNNFLNEYIDTAITLEKDLKSDQDEKRSHAITTLSHLASVLHLPMITEIITQIKNQSVENQNSSVSTLYNTLSRLTTQKADMREEVSVPLAEADIEVKPSGTEGFGTINLDDVKPVHFDFQLEEAANDLSLPVELIEEFVHDFIEQGHAETKKMLAAYEKGDLDTIQKIGHLLKGASSNLRINPLSDTLYKIQFCEDSSQLETLIKDYWAHFLSFETQINLISK</sequence>
<dbReference type="GO" id="GO:0000160">
    <property type="term" value="P:phosphorelay signal transduction system"/>
    <property type="evidence" value="ECO:0007669"/>
    <property type="project" value="InterPro"/>
</dbReference>
<proteinExistence type="predicted"/>
<accession>A0A1W1B9D0</accession>
<dbReference type="EMBL" id="FPHD01000007">
    <property type="protein sequence ID" value="SFV50116.1"/>
    <property type="molecule type" value="Genomic_DNA"/>
</dbReference>
<dbReference type="InterPro" id="IPR036641">
    <property type="entry name" value="HPT_dom_sf"/>
</dbReference>
<dbReference type="PROSITE" id="PS50894">
    <property type="entry name" value="HPT"/>
    <property type="match status" value="1"/>
</dbReference>